<organism evidence="2 3">
    <name type="scientific">Acinetobacter rudis CIP 110305</name>
    <dbReference type="NCBI Taxonomy" id="421052"/>
    <lineage>
        <taxon>Bacteria</taxon>
        <taxon>Pseudomonadati</taxon>
        <taxon>Pseudomonadota</taxon>
        <taxon>Gammaproteobacteria</taxon>
        <taxon>Moraxellales</taxon>
        <taxon>Moraxellaceae</taxon>
        <taxon>Acinetobacter</taxon>
    </lineage>
</organism>
<sequence length="184" mass="20999">MDLCVFDWKSIAPIIAALIASSIAATTALYISNKWSGQKGSEVVANEAKNVAIDLEEVESIYLELLSYEDELGMPDYFNNIKSRLFELLDKNQKRLSFMEKFVATSSKLRIISKYKAVLKLIDSKFYNSKSGEKVETYVQLMENIEDDFENGEIIKDLQVLADVCREIALYRFTLNKTKNEPVN</sequence>
<keyword evidence="1" id="KW-0812">Transmembrane</keyword>
<reference evidence="2 3" key="1">
    <citation type="submission" date="2013-06" db="EMBL/GenBank/DDBJ databases">
        <title>The Genome Sequence of Acinetobacter rudis CIP 110305.</title>
        <authorList>
            <consortium name="The Broad Institute Genome Sequencing Platform"/>
            <consortium name="The Broad Institute Genome Sequencing Center for Infectious Disease"/>
            <person name="Cerqueira G."/>
            <person name="Feldgarden M."/>
            <person name="Courvalin P."/>
            <person name="Perichon B."/>
            <person name="Grillot-Courvalin C."/>
            <person name="Clermont D."/>
            <person name="Rocha E."/>
            <person name="Yoon E.-J."/>
            <person name="Nemec A."/>
            <person name="Young S.K."/>
            <person name="Zeng Q."/>
            <person name="Gargeya S."/>
            <person name="Fitzgerald M."/>
            <person name="Abouelleil A."/>
            <person name="Alvarado L."/>
            <person name="Berlin A.M."/>
            <person name="Chapman S.B."/>
            <person name="Dewar J."/>
            <person name="Goldberg J."/>
            <person name="Griggs A."/>
            <person name="Gujja S."/>
            <person name="Hansen M."/>
            <person name="Howarth C."/>
            <person name="Imamovic A."/>
            <person name="Larimer J."/>
            <person name="McCowan C."/>
            <person name="Murphy C."/>
            <person name="Pearson M."/>
            <person name="Priest M."/>
            <person name="Roberts A."/>
            <person name="Saif S."/>
            <person name="Shea T."/>
            <person name="Sykes S."/>
            <person name="Wortman J."/>
            <person name="Nusbaum C."/>
            <person name="Birren B."/>
        </authorList>
    </citation>
    <scope>NUCLEOTIDE SEQUENCE [LARGE SCALE GENOMIC DNA]</scope>
    <source>
        <strain evidence="2 3">CIP 110305</strain>
    </source>
</reference>
<keyword evidence="1" id="KW-1133">Transmembrane helix</keyword>
<dbReference type="EMBL" id="ATGI01000023">
    <property type="protein sequence ID" value="EPF73781.1"/>
    <property type="molecule type" value="Genomic_DNA"/>
</dbReference>
<comment type="caution">
    <text evidence="2">The sequence shown here is derived from an EMBL/GenBank/DDBJ whole genome shotgun (WGS) entry which is preliminary data.</text>
</comment>
<evidence type="ECO:0000313" key="3">
    <source>
        <dbReference type="Proteomes" id="UP000014568"/>
    </source>
</evidence>
<evidence type="ECO:0000256" key="1">
    <source>
        <dbReference type="SAM" id="Phobius"/>
    </source>
</evidence>
<protein>
    <submittedName>
        <fullName evidence="2">Uncharacterized protein</fullName>
    </submittedName>
</protein>
<dbReference type="AlphaFoldDB" id="S3P4P0"/>
<dbReference type="STRING" id="632955.GCA_000829675_00699"/>
<evidence type="ECO:0000313" key="2">
    <source>
        <dbReference type="EMBL" id="EPF73781.1"/>
    </source>
</evidence>
<dbReference type="PATRIC" id="fig|421052.3.peg.1895"/>
<keyword evidence="1" id="KW-0472">Membrane</keyword>
<dbReference type="Proteomes" id="UP000014568">
    <property type="component" value="Unassembled WGS sequence"/>
</dbReference>
<accession>S3P4P0</accession>
<name>S3P4P0_9GAMM</name>
<dbReference type="RefSeq" id="WP_016656347.1">
    <property type="nucleotide sequence ID" value="NZ_KE340353.1"/>
</dbReference>
<feature type="transmembrane region" description="Helical" evidence="1">
    <location>
        <begin position="12"/>
        <end position="31"/>
    </location>
</feature>
<gene>
    <name evidence="2" type="ORF">F945_01940</name>
</gene>
<dbReference type="HOGENOM" id="CLU_1623590_0_0_6"/>
<proteinExistence type="predicted"/>
<keyword evidence="3" id="KW-1185">Reference proteome</keyword>